<keyword evidence="1" id="KW-0119">Carbohydrate metabolism</keyword>
<keyword evidence="1" id="KW-0624">Polysaccharide degradation</keyword>
<keyword evidence="1" id="KW-0858">Xylan degradation</keyword>
<comment type="caution">
    <text evidence="1">The sequence shown here is derived from an EMBL/GenBank/DDBJ whole genome shotgun (WGS) entry which is preliminary data.</text>
</comment>
<reference evidence="1 2" key="1">
    <citation type="submission" date="2014-12" db="EMBL/GenBank/DDBJ databases">
        <title>Genome sequencing of Photobacterium gaetbulicola AD005a.</title>
        <authorList>
            <person name="Adrian T.G.S."/>
            <person name="Chan K.G."/>
        </authorList>
    </citation>
    <scope>NUCLEOTIDE SEQUENCE [LARGE SCALE GENOMIC DNA]</scope>
    <source>
        <strain evidence="1 2">AD005a</strain>
    </source>
</reference>
<protein>
    <submittedName>
        <fullName evidence="1">1,4-beta-xylanase</fullName>
    </submittedName>
</protein>
<keyword evidence="1" id="KW-0378">Hydrolase</keyword>
<dbReference type="RefSeq" id="WP_039461655.1">
    <property type="nucleotide sequence ID" value="NZ_JWLZ01000154.1"/>
</dbReference>
<gene>
    <name evidence="1" type="ORF">RJ45_11300</name>
</gene>
<dbReference type="EMBL" id="JWLZ01000154">
    <property type="protein sequence ID" value="KHT63626.1"/>
    <property type="molecule type" value="Genomic_DNA"/>
</dbReference>
<proteinExistence type="predicted"/>
<evidence type="ECO:0000313" key="2">
    <source>
        <dbReference type="Proteomes" id="UP000031278"/>
    </source>
</evidence>
<dbReference type="GO" id="GO:0045493">
    <property type="term" value="P:xylan catabolic process"/>
    <property type="evidence" value="ECO:0007669"/>
    <property type="project" value="UniProtKB-KW"/>
</dbReference>
<dbReference type="Gene3D" id="3.20.20.80">
    <property type="entry name" value="Glycosidases"/>
    <property type="match status" value="1"/>
</dbReference>
<dbReference type="InterPro" id="IPR017853">
    <property type="entry name" value="GH"/>
</dbReference>
<keyword evidence="1" id="KW-0326">Glycosidase</keyword>
<dbReference type="GO" id="GO:0016798">
    <property type="term" value="F:hydrolase activity, acting on glycosyl bonds"/>
    <property type="evidence" value="ECO:0007669"/>
    <property type="project" value="UniProtKB-KW"/>
</dbReference>
<organism evidence="1 2">
    <name type="scientific">Photobacterium gaetbulicola</name>
    <dbReference type="NCBI Taxonomy" id="1295392"/>
    <lineage>
        <taxon>Bacteria</taxon>
        <taxon>Pseudomonadati</taxon>
        <taxon>Pseudomonadota</taxon>
        <taxon>Gammaproteobacteria</taxon>
        <taxon>Vibrionales</taxon>
        <taxon>Vibrionaceae</taxon>
        <taxon>Photobacterium</taxon>
    </lineage>
</organism>
<sequence length="356" mass="41660">MKQWSTEKAWQWHKEQGWLRGFNYLPRTAVNWTEMWQAESFDLEVIEQELVWSVEVGYNTLRTNLPFIVWQADRDGLHQRIDAFLAICERLQIKVMMTLMDDCGFSGDHPYLGQQKAPVPDLHNSQAAASPGRNIVMDPSQWGGVEAYVRDIVSTYQSDRRITIWDLYNEPTNRMIFTLEGEQAFDEEMEARSHQLMEKAFEWARDCDPVQPLTVGAWHAPSILDRSLPMYEHPTDRRAMELSDIITFHAYLPLDLFGKAVEIVSAYDRPMMCTEWLARHADSNLHEQLPIFHEKQIGCYQWGLVKGKTQTHLPWPEIKRADSDYQSRWFHDLLHEDGTPYDQSEVDLIQKLAMTK</sequence>
<dbReference type="Proteomes" id="UP000031278">
    <property type="component" value="Unassembled WGS sequence"/>
</dbReference>
<dbReference type="AlphaFoldDB" id="A0A0B9GY27"/>
<accession>A0A0B9GY27</accession>
<name>A0A0B9GY27_9GAMM</name>
<dbReference type="SUPFAM" id="SSF51445">
    <property type="entry name" value="(Trans)glycosidases"/>
    <property type="match status" value="1"/>
</dbReference>
<evidence type="ECO:0000313" key="1">
    <source>
        <dbReference type="EMBL" id="KHT63626.1"/>
    </source>
</evidence>